<comment type="caution">
    <text evidence="2">The sequence shown here is derived from an EMBL/GenBank/DDBJ whole genome shotgun (WGS) entry which is preliminary data.</text>
</comment>
<feature type="region of interest" description="Disordered" evidence="1">
    <location>
        <begin position="568"/>
        <end position="633"/>
    </location>
</feature>
<proteinExistence type="predicted"/>
<name>A0AAD4HF41_9AGAM</name>
<dbReference type="EMBL" id="JABBWK010000089">
    <property type="protein sequence ID" value="KAG1893876.1"/>
    <property type="molecule type" value="Genomic_DNA"/>
</dbReference>
<sequence>MSIRYQCNQCLSHGCSSFFPQSADPSMCYCGHSSTSHDQSPPPAEPIRHPSFPPRGGIGSCSEFRSVGNIQIEDYFQACVCGQHYSAHTPSVAPSSNAGASSMNLPMPLQLSLPAGNVATTPSQASRLVNAPIEATHSSDFFSSLPRHSIPLYSMPASRSDTVLPLAGGTQSLVSSYAPHAALQPPISRGHMAFGVPMAGITMGTFGARGRGRGRGRVHPVTQSARTLKIQLIILPKDLLNLYDVDDPSVSDDDAVVTTRMRAGEALAADLRFLAKHGLNRQVTLIAQRPQDYLLDQIADAVRDMAVDAKLAFPAWQPEALDLDGDNTNREMHIQFHELPFRFVLPGNANASLGQLLHSHRPFIFFPKSGAHELQILQTQLSGYYTSVPREGQLIMAHLVQGINDPLGTPDRFQTVTCKASCPEDDVPQSPVTVSYIPSTPSTSVSAATPSSSNFSTGSNISSSNLTRYHNRDRSASPGRTSAGNMFHAQSQSRGRTVERLTPYIQCHSVSSSPDNLMLDSPELAASSEPLRSTMSNDAAPSVQLVEDIVMDLRPVIQYRRHRNRRALSPLRPFPAQPGRNSTMPLPDQVPSTPSSSEDRSRSSINPNPGTILRRSTRSRRGSHTPLGSYDDTGSPIIPFDTAAFISIDQLRRSIDASVDVGHSTSILRIEAESIIHAANGLVGWLGHQRLHMDDSHPYKAPNDAISFIVSPDAPEDRLNIFSKIWQVQAGHPDATDSIGDGVLRQVLESALTKCISWKPSCTSTDSGDGGEDGDGDTCEMLDDGYVTLRISSFPSDEKLDIVFALGRLAAIYMIKVGNGPDPISPALLECIINGVDAIMDLPWLRQFHPSLTQTLVLLPIEHGGEMPSNVQDRLKLVRIFQTHMGSTYGEIVQASKDQWPQIKRDFFSSALLGHPAAKIINSKEFHAFKDGFDMFLTTSLGSLCHSLAPTSKKIFQDIFNRRVTVDALIPLLRFEIDGDAVFRAHMSPMLQSFQDAFYRYLRGSGHSNDPLFSAFTVREGATADPNYRARRFVKVLSGIHLLPPTTLQVFKIVLQFNGQYNIDEDVIPPLPHTCLYTLDVFINPPLIKYLQNPSDDPRELTVLDRCLHYAFLEAGDDSFNARMPITI</sequence>
<organism evidence="2 3">
    <name type="scientific">Suillus fuscotomentosus</name>
    <dbReference type="NCBI Taxonomy" id="1912939"/>
    <lineage>
        <taxon>Eukaryota</taxon>
        <taxon>Fungi</taxon>
        <taxon>Dikarya</taxon>
        <taxon>Basidiomycota</taxon>
        <taxon>Agaricomycotina</taxon>
        <taxon>Agaricomycetes</taxon>
        <taxon>Agaricomycetidae</taxon>
        <taxon>Boletales</taxon>
        <taxon>Suillineae</taxon>
        <taxon>Suillaceae</taxon>
        <taxon>Suillus</taxon>
    </lineage>
</organism>
<reference evidence="2" key="1">
    <citation type="journal article" date="2020" name="New Phytol.">
        <title>Comparative genomics reveals dynamic genome evolution in host specialist ectomycorrhizal fungi.</title>
        <authorList>
            <person name="Lofgren L.A."/>
            <person name="Nguyen N.H."/>
            <person name="Vilgalys R."/>
            <person name="Ruytinx J."/>
            <person name="Liao H.L."/>
            <person name="Branco S."/>
            <person name="Kuo A."/>
            <person name="LaButti K."/>
            <person name="Lipzen A."/>
            <person name="Andreopoulos W."/>
            <person name="Pangilinan J."/>
            <person name="Riley R."/>
            <person name="Hundley H."/>
            <person name="Na H."/>
            <person name="Barry K."/>
            <person name="Grigoriev I.V."/>
            <person name="Stajich J.E."/>
            <person name="Kennedy P.G."/>
        </authorList>
    </citation>
    <scope>NUCLEOTIDE SEQUENCE</scope>
    <source>
        <strain evidence="2">FC203</strain>
    </source>
</reference>
<gene>
    <name evidence="2" type="ORF">F5891DRAFT_1195906</name>
</gene>
<evidence type="ECO:0000313" key="2">
    <source>
        <dbReference type="EMBL" id="KAG1893876.1"/>
    </source>
</evidence>
<evidence type="ECO:0000256" key="1">
    <source>
        <dbReference type="SAM" id="MobiDB-lite"/>
    </source>
</evidence>
<dbReference type="AlphaFoldDB" id="A0AAD4HF41"/>
<feature type="compositionally biased region" description="Low complexity" evidence="1">
    <location>
        <begin position="440"/>
        <end position="465"/>
    </location>
</feature>
<feature type="region of interest" description="Disordered" evidence="1">
    <location>
        <begin position="440"/>
        <end position="497"/>
    </location>
</feature>
<dbReference type="RefSeq" id="XP_041219452.1">
    <property type="nucleotide sequence ID" value="XM_041368206.1"/>
</dbReference>
<accession>A0AAD4HF41</accession>
<evidence type="ECO:0000313" key="3">
    <source>
        <dbReference type="Proteomes" id="UP001195769"/>
    </source>
</evidence>
<dbReference type="GeneID" id="64662504"/>
<keyword evidence="3" id="KW-1185">Reference proteome</keyword>
<protein>
    <submittedName>
        <fullName evidence="2">Uncharacterized protein</fullName>
    </submittedName>
</protein>
<dbReference type="Proteomes" id="UP001195769">
    <property type="component" value="Unassembled WGS sequence"/>
</dbReference>
<feature type="compositionally biased region" description="Polar residues" evidence="1">
    <location>
        <begin position="478"/>
        <end position="495"/>
    </location>
</feature>